<comment type="function">
    <text evidence="8">Catalyzes the deamination of adenosine to inosine at the wobble position 34 of tRNA(Arg2).</text>
</comment>
<keyword evidence="11" id="KW-1185">Reference proteome</keyword>
<keyword evidence="6 8" id="KW-0862">Zinc</keyword>
<comment type="similarity">
    <text evidence="1">Belongs to the cytidine and deoxycytidylate deaminase family. ADAT2 subfamily.</text>
</comment>
<dbReference type="EC" id="3.5.4.33" evidence="8"/>
<evidence type="ECO:0000313" key="11">
    <source>
        <dbReference type="Proteomes" id="UP000031397"/>
    </source>
</evidence>
<comment type="catalytic activity">
    <reaction evidence="7 8">
        <text>adenosine(34) in tRNA + H2O + H(+) = inosine(34) in tRNA + NH4(+)</text>
        <dbReference type="Rhea" id="RHEA:43168"/>
        <dbReference type="Rhea" id="RHEA-COMP:10373"/>
        <dbReference type="Rhea" id="RHEA-COMP:10374"/>
        <dbReference type="ChEBI" id="CHEBI:15377"/>
        <dbReference type="ChEBI" id="CHEBI:15378"/>
        <dbReference type="ChEBI" id="CHEBI:28938"/>
        <dbReference type="ChEBI" id="CHEBI:74411"/>
        <dbReference type="ChEBI" id="CHEBI:82852"/>
        <dbReference type="EC" id="3.5.4.33"/>
    </reaction>
</comment>
<comment type="subunit">
    <text evidence="2 8">Homodimer.</text>
</comment>
<dbReference type="InterPro" id="IPR028883">
    <property type="entry name" value="tRNA_aden_deaminase"/>
</dbReference>
<dbReference type="PROSITE" id="PS51747">
    <property type="entry name" value="CYT_DCMP_DEAMINASES_2"/>
    <property type="match status" value="1"/>
</dbReference>
<keyword evidence="4 8" id="KW-0479">Metal-binding</keyword>
<evidence type="ECO:0000256" key="2">
    <source>
        <dbReference type="ARBA" id="ARBA00011738"/>
    </source>
</evidence>
<feature type="domain" description="CMP/dCMP-type deaminase" evidence="9">
    <location>
        <begin position="3"/>
        <end position="112"/>
    </location>
</feature>
<dbReference type="FunFam" id="3.40.140.10:FF:000005">
    <property type="entry name" value="tRNA-specific adenosine deaminase"/>
    <property type="match status" value="1"/>
</dbReference>
<dbReference type="PANTHER" id="PTHR11079">
    <property type="entry name" value="CYTOSINE DEAMINASE FAMILY MEMBER"/>
    <property type="match status" value="1"/>
</dbReference>
<feature type="binding site" evidence="8">
    <location>
        <position position="87"/>
    </location>
    <ligand>
        <name>Zn(2+)</name>
        <dbReference type="ChEBI" id="CHEBI:29105"/>
        <note>catalytic</note>
    </ligand>
</feature>
<dbReference type="PATRIC" id="fig|1614.7.peg.901"/>
<dbReference type="InterPro" id="IPR016193">
    <property type="entry name" value="Cytidine_deaminase-like"/>
</dbReference>
<dbReference type="GO" id="GO:0002100">
    <property type="term" value="P:tRNA wobble adenosine to inosine editing"/>
    <property type="evidence" value="ECO:0007669"/>
    <property type="project" value="UniProtKB-UniRule"/>
</dbReference>
<keyword evidence="5 8" id="KW-0378">Hydrolase</keyword>
<dbReference type="HAMAP" id="MF_00972">
    <property type="entry name" value="tRNA_aden_deaminase"/>
    <property type="match status" value="1"/>
</dbReference>
<dbReference type="InterPro" id="IPR002125">
    <property type="entry name" value="CMP_dCMP_dom"/>
</dbReference>
<evidence type="ECO:0000256" key="4">
    <source>
        <dbReference type="ARBA" id="ARBA00022723"/>
    </source>
</evidence>
<dbReference type="RefSeq" id="WP_039144541.1">
    <property type="nucleotide sequence ID" value="NZ_JOJZ01000019.1"/>
</dbReference>
<feature type="binding site" evidence="8">
    <location>
        <position position="54"/>
    </location>
    <ligand>
        <name>Zn(2+)</name>
        <dbReference type="ChEBI" id="CHEBI:29105"/>
        <note>catalytic</note>
    </ligand>
</feature>
<evidence type="ECO:0000313" key="10">
    <source>
        <dbReference type="EMBL" id="KID41704.1"/>
    </source>
</evidence>
<reference evidence="10 11" key="1">
    <citation type="submission" date="2014-06" db="EMBL/GenBank/DDBJ databases">
        <title>Functional and comparative genomic analyses of the Drosophila gut microbiota identify candidate symbiosis factors.</title>
        <authorList>
            <person name="Newell P.D."/>
            <person name="Chaston J.M."/>
            <person name="Douglas A.E."/>
        </authorList>
    </citation>
    <scope>NUCLEOTIDE SEQUENCE [LARGE SCALE GENOMIC DNA]</scope>
    <source>
        <strain evidence="10 11">DmCS_002</strain>
    </source>
</reference>
<dbReference type="Proteomes" id="UP000031397">
    <property type="component" value="Unassembled WGS sequence"/>
</dbReference>
<dbReference type="Gene3D" id="3.40.140.10">
    <property type="entry name" value="Cytidine Deaminase, domain 2"/>
    <property type="match status" value="1"/>
</dbReference>
<dbReference type="Pfam" id="PF14437">
    <property type="entry name" value="MafB19-deam"/>
    <property type="match status" value="1"/>
</dbReference>
<dbReference type="OrthoDB" id="9802676at2"/>
<comment type="cofactor">
    <cofactor evidence="8">
        <name>Zn(2+)</name>
        <dbReference type="ChEBI" id="CHEBI:29105"/>
    </cofactor>
    <text evidence="8">Binds 1 zinc ion per subunit.</text>
</comment>
<dbReference type="GO" id="GO:0052717">
    <property type="term" value="F:tRNA-specific adenosine-34 deaminase activity"/>
    <property type="evidence" value="ECO:0007669"/>
    <property type="project" value="UniProtKB-UniRule"/>
</dbReference>
<dbReference type="GO" id="GO:0008270">
    <property type="term" value="F:zinc ion binding"/>
    <property type="evidence" value="ECO:0007669"/>
    <property type="project" value="UniProtKB-UniRule"/>
</dbReference>
<evidence type="ECO:0000256" key="1">
    <source>
        <dbReference type="ARBA" id="ARBA00010669"/>
    </source>
</evidence>
<dbReference type="PROSITE" id="PS00903">
    <property type="entry name" value="CYT_DCMP_DEAMINASES_1"/>
    <property type="match status" value="1"/>
</dbReference>
<evidence type="ECO:0000259" key="9">
    <source>
        <dbReference type="PROSITE" id="PS51747"/>
    </source>
</evidence>
<dbReference type="InterPro" id="IPR016192">
    <property type="entry name" value="APOBEC/CMP_deaminase_Zn-bd"/>
</dbReference>
<dbReference type="PANTHER" id="PTHR11079:SF202">
    <property type="entry name" value="TRNA-SPECIFIC ADENOSINE DEAMINASE"/>
    <property type="match status" value="1"/>
</dbReference>
<dbReference type="SUPFAM" id="SSF53927">
    <property type="entry name" value="Cytidine deaminase-like"/>
    <property type="match status" value="1"/>
</dbReference>
<dbReference type="InterPro" id="IPR058535">
    <property type="entry name" value="MafB19-deam"/>
</dbReference>
<dbReference type="EMBL" id="JOJZ01000019">
    <property type="protein sequence ID" value="KID41704.1"/>
    <property type="molecule type" value="Genomic_DNA"/>
</dbReference>
<sequence>MNKNDAYFMDQALIEANHAAIIGEVPIGAIIVQDDQIVGRGHNLREHTEMGTEHAEIVAIEEACANLKSWRLNDCEMFVTVEPCLMCAGAIINTRIKRLVYGSKNENAGAVESLYHTLNDPRQNHQVRVSSGLRAAQAGAIMKKFFKDKRKHRK</sequence>
<feature type="active site" description="Proton donor" evidence="8">
    <location>
        <position position="56"/>
    </location>
</feature>
<evidence type="ECO:0000256" key="5">
    <source>
        <dbReference type="ARBA" id="ARBA00022801"/>
    </source>
</evidence>
<keyword evidence="3 8" id="KW-0819">tRNA processing</keyword>
<evidence type="ECO:0000256" key="7">
    <source>
        <dbReference type="ARBA" id="ARBA00048045"/>
    </source>
</evidence>
<dbReference type="GeneID" id="74913611"/>
<evidence type="ECO:0000256" key="3">
    <source>
        <dbReference type="ARBA" id="ARBA00022694"/>
    </source>
</evidence>
<gene>
    <name evidence="8" type="primary">tadA</name>
    <name evidence="10" type="ORF">LfDm3_0946</name>
</gene>
<evidence type="ECO:0000256" key="8">
    <source>
        <dbReference type="HAMAP-Rule" id="MF_00972"/>
    </source>
</evidence>
<proteinExistence type="inferred from homology"/>
<feature type="binding site" evidence="8">
    <location>
        <position position="84"/>
    </location>
    <ligand>
        <name>Zn(2+)</name>
        <dbReference type="ChEBI" id="CHEBI:29105"/>
        <note>catalytic</note>
    </ligand>
</feature>
<evidence type="ECO:0000256" key="6">
    <source>
        <dbReference type="ARBA" id="ARBA00022833"/>
    </source>
</evidence>
<organism evidence="10 11">
    <name type="scientific">Fructilactobacillus fructivorans</name>
    <dbReference type="NCBI Taxonomy" id="1614"/>
    <lineage>
        <taxon>Bacteria</taxon>
        <taxon>Bacillati</taxon>
        <taxon>Bacillota</taxon>
        <taxon>Bacilli</taxon>
        <taxon>Lactobacillales</taxon>
        <taxon>Lactobacillaceae</taxon>
        <taxon>Fructilactobacillus</taxon>
    </lineage>
</organism>
<dbReference type="AlphaFoldDB" id="A0A0C1M673"/>
<accession>A0A0C1M673</accession>
<comment type="caution">
    <text evidence="10">The sequence shown here is derived from an EMBL/GenBank/DDBJ whole genome shotgun (WGS) entry which is preliminary data.</text>
</comment>
<protein>
    <recommendedName>
        <fullName evidence="8">tRNA-specific adenosine deaminase</fullName>
        <ecNumber evidence="8">3.5.4.33</ecNumber>
    </recommendedName>
</protein>
<dbReference type="CDD" id="cd01285">
    <property type="entry name" value="nucleoside_deaminase"/>
    <property type="match status" value="1"/>
</dbReference>
<name>A0A0C1M673_9LACO</name>